<evidence type="ECO:0000313" key="1">
    <source>
        <dbReference type="EMBL" id="AHH04271.1"/>
    </source>
</evidence>
<dbReference type="InterPro" id="IPR004884">
    <property type="entry name" value="DUF261"/>
</dbReference>
<name>W5SGL9_9SPIR</name>
<gene>
    <name evidence="1" type="ORF">BHY_1320</name>
</gene>
<reference evidence="1" key="1">
    <citation type="submission" date="2013-02" db="EMBL/GenBank/DDBJ databases">
        <title>Comparative genomics of Borrelia species.</title>
        <authorList>
            <person name="Schwan T.G."/>
            <person name="Raffel S.J."/>
            <person name="Porcella S.F."/>
        </authorList>
    </citation>
    <scope>NUCLEOTIDE SEQUENCE</scope>
    <source>
        <strain evidence="1">YOR</strain>
        <plasmid evidence="1">unnamed</plasmid>
    </source>
</reference>
<dbReference type="AlphaFoldDB" id="W5SGL9"/>
<sequence>MKNNCYILNSFGILQSFGIKTSMLWESHIYRCTGNEFEISEVKIKGVPGYHL</sequence>
<protein>
    <submittedName>
        <fullName evidence="1">Uncharacterized protein</fullName>
    </submittedName>
</protein>
<dbReference type="EMBL" id="CP004166">
    <property type="protein sequence ID" value="AHH04271.1"/>
    <property type="molecule type" value="Genomic_DNA"/>
</dbReference>
<keyword evidence="1" id="KW-0614">Plasmid</keyword>
<accession>W5SGL9</accession>
<dbReference type="Pfam" id="PF03196">
    <property type="entry name" value="DUF261"/>
    <property type="match status" value="1"/>
</dbReference>
<dbReference type="RefSeq" id="WP_080684314.1">
    <property type="nucleotide sequence ID" value="NZ_CP004166.1"/>
</dbReference>
<proteinExistence type="predicted"/>
<organism evidence="1">
    <name type="scientific">Borrelia nietonii YOR</name>
    <dbReference type="NCBI Taxonomy" id="1293576"/>
    <lineage>
        <taxon>Bacteria</taxon>
        <taxon>Pseudomonadati</taxon>
        <taxon>Spirochaetota</taxon>
        <taxon>Spirochaetia</taxon>
        <taxon>Spirochaetales</taxon>
        <taxon>Borreliaceae</taxon>
        <taxon>Borrelia</taxon>
        <taxon>Borrelia nietonii</taxon>
    </lineage>
</organism>
<dbReference type="HOGENOM" id="CLU_3077391_0_0_12"/>
<geneLocation type="plasmid" evidence="1">
    <name>unnamed</name>
</geneLocation>